<dbReference type="HOGENOM" id="CLU_073820_0_2_3"/>
<dbReference type="Proteomes" id="UP000003273">
    <property type="component" value="Unassembled WGS sequence"/>
</dbReference>
<keyword evidence="4" id="KW-0479">Metal-binding</keyword>
<keyword evidence="3" id="KW-0815">Transposition</keyword>
<dbReference type="RefSeq" id="WP_002785078.1">
    <property type="nucleotide sequence ID" value="NZ_HE973259.1"/>
</dbReference>
<evidence type="ECO:0000313" key="10">
    <source>
        <dbReference type="Proteomes" id="UP000003273"/>
    </source>
</evidence>
<evidence type="ECO:0000259" key="7">
    <source>
        <dbReference type="Pfam" id="PF13359"/>
    </source>
</evidence>
<dbReference type="GO" id="GO:0006310">
    <property type="term" value="P:DNA recombination"/>
    <property type="evidence" value="ECO:0007669"/>
    <property type="project" value="UniProtKB-KW"/>
</dbReference>
<evidence type="ECO:0000256" key="6">
    <source>
        <dbReference type="ARBA" id="ARBA00023172"/>
    </source>
</evidence>
<feature type="domain" description="DDE Tnp4" evidence="7">
    <location>
        <begin position="118"/>
        <end position="253"/>
    </location>
</feature>
<keyword evidence="5" id="KW-0238">DNA-binding</keyword>
<gene>
    <name evidence="9" type="ORF">MICAE_2570001</name>
</gene>
<reference evidence="9 10" key="1">
    <citation type="submission" date="2012-04" db="EMBL/GenBank/DDBJ databases">
        <authorList>
            <person name="Genoscope - CEA"/>
        </authorList>
    </citation>
    <scope>NUCLEOTIDE SEQUENCE [LARGE SCALE GENOMIC DNA]</scope>
    <source>
        <strain evidence="9 10">9806</strain>
    </source>
</reference>
<evidence type="ECO:0000256" key="2">
    <source>
        <dbReference type="ARBA" id="ARBA00010075"/>
    </source>
</evidence>
<dbReference type="AlphaFoldDB" id="I4GXB1"/>
<dbReference type="Pfam" id="PF13359">
    <property type="entry name" value="DDE_Tnp_4"/>
    <property type="match status" value="1"/>
</dbReference>
<sequence length="276" mass="32545">MKFAETNRLCRKKFKRLTGMSRRNFYLIVNIIKEYEKKKNKLGRPCRLIPEDQVLIAIQYWREYRTYFHIGCEWGVSESMVCRTVHKVENLLIKSGKLSLPGQKELRKLSDPDTVLVIDVMESPIERPKKGQKGFYSGKQKEHTLKTQVIIDLKTKKIMCLRHGKGRMHDFKLFQKSQVKLAKTIKLLADKGYQGIVKIHELSEIPIRKPRGKNYSEEQRKYNRELGRIRVAVENVNRCLKIFKILSYPYRNRRYKFGLRSHLIAGIYNNDLGSKA</sequence>
<dbReference type="GO" id="GO:0032196">
    <property type="term" value="P:transposition"/>
    <property type="evidence" value="ECO:0007669"/>
    <property type="project" value="UniProtKB-KW"/>
</dbReference>
<accession>I4GXB1</accession>
<evidence type="ECO:0000256" key="4">
    <source>
        <dbReference type="ARBA" id="ARBA00022723"/>
    </source>
</evidence>
<dbReference type="NCBIfam" id="NF033581">
    <property type="entry name" value="transpos_IS5_4"/>
    <property type="match status" value="1"/>
</dbReference>
<dbReference type="GO" id="GO:0003677">
    <property type="term" value="F:DNA binding"/>
    <property type="evidence" value="ECO:0007669"/>
    <property type="project" value="UniProtKB-KW"/>
</dbReference>
<dbReference type="InterPro" id="IPR047959">
    <property type="entry name" value="Transpos_IS5"/>
</dbReference>
<keyword evidence="6" id="KW-0233">DNA recombination</keyword>
<evidence type="ECO:0000256" key="5">
    <source>
        <dbReference type="ARBA" id="ARBA00023125"/>
    </source>
</evidence>
<comment type="similarity">
    <text evidence="2">Belongs to the transposase 11 family.</text>
</comment>
<name>I4GXB1_MICAE</name>
<evidence type="ECO:0000313" key="9">
    <source>
        <dbReference type="EMBL" id="CCI14435.1"/>
    </source>
</evidence>
<evidence type="ECO:0000256" key="3">
    <source>
        <dbReference type="ARBA" id="ARBA00022578"/>
    </source>
</evidence>
<dbReference type="InterPro" id="IPR027806">
    <property type="entry name" value="HARBI1_dom"/>
</dbReference>
<proteinExistence type="inferred from homology"/>
<dbReference type="EMBL" id="CAIL01000176">
    <property type="protein sequence ID" value="CCI14435.1"/>
    <property type="molecule type" value="Genomic_DNA"/>
</dbReference>
<comment type="caution">
    <text evidence="9">The sequence shown here is derived from an EMBL/GenBank/DDBJ whole genome shotgun (WGS) entry which is preliminary data.</text>
</comment>
<dbReference type="Pfam" id="PF13613">
    <property type="entry name" value="HTH_Tnp_4"/>
    <property type="match status" value="1"/>
</dbReference>
<comment type="cofactor">
    <cofactor evidence="1">
        <name>a divalent metal cation</name>
        <dbReference type="ChEBI" id="CHEBI:60240"/>
    </cofactor>
</comment>
<evidence type="ECO:0000259" key="8">
    <source>
        <dbReference type="Pfam" id="PF13613"/>
    </source>
</evidence>
<dbReference type="GO" id="GO:0046872">
    <property type="term" value="F:metal ion binding"/>
    <property type="evidence" value="ECO:0007669"/>
    <property type="project" value="UniProtKB-KW"/>
</dbReference>
<feature type="domain" description="Transposase Helix-turn-helix" evidence="8">
    <location>
        <begin position="46"/>
        <end position="97"/>
    </location>
</feature>
<evidence type="ECO:0000256" key="1">
    <source>
        <dbReference type="ARBA" id="ARBA00001968"/>
    </source>
</evidence>
<protein>
    <submittedName>
        <fullName evidence="9">Transposase</fullName>
    </submittedName>
</protein>
<dbReference type="InterPro" id="IPR027805">
    <property type="entry name" value="Transposase_HTH_dom"/>
</dbReference>
<organism evidence="9 10">
    <name type="scientific">Microcystis aeruginosa PCC 9806</name>
    <dbReference type="NCBI Taxonomy" id="1160282"/>
    <lineage>
        <taxon>Bacteria</taxon>
        <taxon>Bacillati</taxon>
        <taxon>Cyanobacteriota</taxon>
        <taxon>Cyanophyceae</taxon>
        <taxon>Oscillatoriophycideae</taxon>
        <taxon>Chroococcales</taxon>
        <taxon>Microcystaceae</taxon>
        <taxon>Microcystis</taxon>
    </lineage>
</organism>